<reference evidence="10" key="1">
    <citation type="journal article" date="2014" name="BMC Genomics">
        <title>Genome characteristics reveal the impact of lichenization on lichen-forming fungus Endocarpon pusillum Hedwig (Verrucariales, Ascomycota).</title>
        <authorList>
            <person name="Wang Y.-Y."/>
            <person name="Liu B."/>
            <person name="Zhang X.-Y."/>
            <person name="Zhou Q.-M."/>
            <person name="Zhang T."/>
            <person name="Li H."/>
            <person name="Yu Y.-F."/>
            <person name="Zhang X.-L."/>
            <person name="Hao X.-Y."/>
            <person name="Wang M."/>
            <person name="Wang L."/>
            <person name="Wei J.-C."/>
        </authorList>
    </citation>
    <scope>NUCLEOTIDE SEQUENCE [LARGE SCALE GENOMIC DNA]</scope>
    <source>
        <strain evidence="10">Z07020 / HMAS-L-300199</strain>
    </source>
</reference>
<sequence length="285" mass="30680">MTIETLFRQLAPAGELQNLNRAVPIWSGNSQLTPIARRITIEIIHIHSNSARYAASSPCQMMSSRLARPALAATTRQAPRCATRSYAAAASSIDPKPPVPLFGVDGTYASALYTAAAKSSSLDSIAKSLTSLHQVLKSDAKLSPILHAPTLTDADKSAIIAELEKHTGGGDKQGTMKNFLQTLAENNRLGLLEGVCEKFAELMSAYRGEMELVITSAQKLEDRVVRRLEAAIAKSEYSHGKKIKVVTKVNPEILGGLVVEIGDRTIDYSVSAKIAKLNKLLTDTV</sequence>
<dbReference type="Gene3D" id="1.10.520.20">
    <property type="entry name" value="N-terminal domain of the delta subunit of the F1F0-ATP synthase"/>
    <property type="match status" value="1"/>
</dbReference>
<evidence type="ECO:0000256" key="4">
    <source>
        <dbReference type="ARBA" id="ARBA00022448"/>
    </source>
</evidence>
<gene>
    <name evidence="9" type="ORF">EPUS_06318</name>
</gene>
<protein>
    <recommendedName>
        <fullName evidence="3">ATP synthase subunit 5, mitochondrial</fullName>
    </recommendedName>
</protein>
<dbReference type="OMA" id="MVDNIQD"/>
<dbReference type="Proteomes" id="UP000019373">
    <property type="component" value="Unassembled WGS sequence"/>
</dbReference>
<dbReference type="SUPFAM" id="SSF47928">
    <property type="entry name" value="N-terminal domain of the delta subunit of the F1F0-ATP synthase"/>
    <property type="match status" value="1"/>
</dbReference>
<dbReference type="AlphaFoldDB" id="U1FZB7"/>
<dbReference type="GO" id="GO:0045259">
    <property type="term" value="C:proton-transporting ATP synthase complex"/>
    <property type="evidence" value="ECO:0007669"/>
    <property type="project" value="EnsemblFungi"/>
</dbReference>
<evidence type="ECO:0000256" key="3">
    <source>
        <dbReference type="ARBA" id="ARBA00014723"/>
    </source>
</evidence>
<dbReference type="GO" id="GO:0046933">
    <property type="term" value="F:proton-transporting ATP synthase activity, rotational mechanism"/>
    <property type="evidence" value="ECO:0007669"/>
    <property type="project" value="EnsemblFungi"/>
</dbReference>
<accession>U1FZB7</accession>
<evidence type="ECO:0000256" key="5">
    <source>
        <dbReference type="ARBA" id="ARBA00022781"/>
    </source>
</evidence>
<dbReference type="GeneID" id="19241261"/>
<proteinExistence type="inferred from homology"/>
<keyword evidence="4" id="KW-0813">Transport</keyword>
<dbReference type="InterPro" id="IPR020781">
    <property type="entry name" value="ATPase_OSCP/d_CS"/>
</dbReference>
<evidence type="ECO:0000313" key="10">
    <source>
        <dbReference type="Proteomes" id="UP000019373"/>
    </source>
</evidence>
<evidence type="ECO:0000256" key="6">
    <source>
        <dbReference type="ARBA" id="ARBA00023065"/>
    </source>
</evidence>
<dbReference type="InterPro" id="IPR026015">
    <property type="entry name" value="ATP_synth_OSCP/delta_N_sf"/>
</dbReference>
<comment type="subcellular location">
    <subcellularLocation>
        <location evidence="1">Membrane</location>
    </subcellularLocation>
</comment>
<keyword evidence="7" id="KW-0472">Membrane</keyword>
<keyword evidence="8" id="KW-0066">ATP synthesis</keyword>
<keyword evidence="10" id="KW-1185">Reference proteome</keyword>
<dbReference type="HAMAP" id="MF_01416">
    <property type="entry name" value="ATP_synth_delta_bact"/>
    <property type="match status" value="1"/>
</dbReference>
<dbReference type="eggNOG" id="KOG1662">
    <property type="taxonomic scope" value="Eukaryota"/>
</dbReference>
<keyword evidence="5" id="KW-0375">Hydrogen ion transport</keyword>
<evidence type="ECO:0000256" key="7">
    <source>
        <dbReference type="ARBA" id="ARBA00023136"/>
    </source>
</evidence>
<keyword evidence="6" id="KW-0406">Ion transport</keyword>
<organism evidence="9 10">
    <name type="scientific">Endocarpon pusillum (strain Z07020 / HMAS-L-300199)</name>
    <name type="common">Lichen-forming fungus</name>
    <dbReference type="NCBI Taxonomy" id="1263415"/>
    <lineage>
        <taxon>Eukaryota</taxon>
        <taxon>Fungi</taxon>
        <taxon>Dikarya</taxon>
        <taxon>Ascomycota</taxon>
        <taxon>Pezizomycotina</taxon>
        <taxon>Eurotiomycetes</taxon>
        <taxon>Chaetothyriomycetidae</taxon>
        <taxon>Verrucariales</taxon>
        <taxon>Verrucariaceae</taxon>
        <taxon>Endocarpon</taxon>
    </lineage>
</organism>
<dbReference type="InterPro" id="IPR000711">
    <property type="entry name" value="ATPase_OSCP/dsu"/>
</dbReference>
<dbReference type="RefSeq" id="XP_007804039.1">
    <property type="nucleotide sequence ID" value="XM_007805848.1"/>
</dbReference>
<name>U1FZB7_ENDPU</name>
<dbReference type="EMBL" id="KE721344">
    <property type="protein sequence ID" value="ERF70277.1"/>
    <property type="molecule type" value="Genomic_DNA"/>
</dbReference>
<evidence type="ECO:0000313" key="9">
    <source>
        <dbReference type="EMBL" id="ERF70277.1"/>
    </source>
</evidence>
<dbReference type="Pfam" id="PF00213">
    <property type="entry name" value="OSCP"/>
    <property type="match status" value="1"/>
</dbReference>
<evidence type="ECO:0000256" key="8">
    <source>
        <dbReference type="ARBA" id="ARBA00023310"/>
    </source>
</evidence>
<dbReference type="PRINTS" id="PR00125">
    <property type="entry name" value="ATPASEDELTA"/>
</dbReference>
<dbReference type="HOGENOM" id="CLU_085114_0_0_1"/>
<evidence type="ECO:0000256" key="1">
    <source>
        <dbReference type="ARBA" id="ARBA00004370"/>
    </source>
</evidence>
<dbReference type="PROSITE" id="PS00389">
    <property type="entry name" value="ATPASE_DELTA"/>
    <property type="match status" value="1"/>
</dbReference>
<dbReference type="OrthoDB" id="1262810at2759"/>
<dbReference type="GO" id="GO:0005743">
    <property type="term" value="C:mitochondrial inner membrane"/>
    <property type="evidence" value="ECO:0007669"/>
    <property type="project" value="EnsemblFungi"/>
</dbReference>
<dbReference type="NCBIfam" id="TIGR01145">
    <property type="entry name" value="ATP_synt_delta"/>
    <property type="match status" value="1"/>
</dbReference>
<evidence type="ECO:0000256" key="2">
    <source>
        <dbReference type="ARBA" id="ARBA00007046"/>
    </source>
</evidence>
<comment type="similarity">
    <text evidence="2">Belongs to the ATPase delta chain family.</text>
</comment>
<dbReference type="PANTHER" id="PTHR11910">
    <property type="entry name" value="ATP SYNTHASE DELTA CHAIN"/>
    <property type="match status" value="1"/>
</dbReference>